<protein>
    <submittedName>
        <fullName evidence="1">Uncharacterized protein</fullName>
    </submittedName>
</protein>
<reference evidence="1 2" key="1">
    <citation type="submission" date="2022-05" db="EMBL/GenBank/DDBJ databases">
        <authorList>
            <consortium name="Genoscope - CEA"/>
            <person name="William W."/>
        </authorList>
    </citation>
    <scope>NUCLEOTIDE SEQUENCE [LARGE SCALE GENOMIC DNA]</scope>
</reference>
<name>A0ABN8N9T6_9CNID</name>
<comment type="caution">
    <text evidence="1">The sequence shown here is derived from an EMBL/GenBank/DDBJ whole genome shotgun (WGS) entry which is preliminary data.</text>
</comment>
<accession>A0ABN8N9T6</accession>
<dbReference type="Proteomes" id="UP001159405">
    <property type="component" value="Unassembled WGS sequence"/>
</dbReference>
<evidence type="ECO:0000313" key="1">
    <source>
        <dbReference type="EMBL" id="CAH3046401.1"/>
    </source>
</evidence>
<gene>
    <name evidence="1" type="ORF">PLOB_00008542</name>
</gene>
<proteinExistence type="predicted"/>
<organism evidence="1 2">
    <name type="scientific">Porites lobata</name>
    <dbReference type="NCBI Taxonomy" id="104759"/>
    <lineage>
        <taxon>Eukaryota</taxon>
        <taxon>Metazoa</taxon>
        <taxon>Cnidaria</taxon>
        <taxon>Anthozoa</taxon>
        <taxon>Hexacorallia</taxon>
        <taxon>Scleractinia</taxon>
        <taxon>Fungiina</taxon>
        <taxon>Poritidae</taxon>
        <taxon>Porites</taxon>
    </lineage>
</organism>
<evidence type="ECO:0000313" key="2">
    <source>
        <dbReference type="Proteomes" id="UP001159405"/>
    </source>
</evidence>
<feature type="non-terminal residue" evidence="1">
    <location>
        <position position="1"/>
    </location>
</feature>
<sequence>RFEDVEISELQVTKEKGDTLVEFELRLANRDENSYLEELLNDTLHNWYITGLKFEASGVTFENWTAKDECKVCSEGGAGHFIIQGECVQGEQCSCNGVKTTKESNDCVKYCSAEVIESDPQEYQFIGLLLDEEMSAPSLIPSTDMIQLTLTLKMTAAKGAVEKRQSTSTTVLFRTMFTRTIMLNLHNRKS</sequence>
<keyword evidence="2" id="KW-1185">Reference proteome</keyword>
<dbReference type="EMBL" id="CALNXK010000014">
    <property type="protein sequence ID" value="CAH3046401.1"/>
    <property type="molecule type" value="Genomic_DNA"/>
</dbReference>